<feature type="domain" description="YjeF N-terminal" evidence="21">
    <location>
        <begin position="18"/>
        <end position="212"/>
    </location>
</feature>
<dbReference type="NCBIfam" id="TIGR00197">
    <property type="entry name" value="yjeF_nterm"/>
    <property type="match status" value="1"/>
</dbReference>
<dbReference type="GO" id="GO:0052856">
    <property type="term" value="F:NAD(P)HX epimerase activity"/>
    <property type="evidence" value="ECO:0007669"/>
    <property type="project" value="UniProtKB-UniRule"/>
</dbReference>
<name>A0A2W5NRN9_9SPHN</name>
<sequence length="470" mass="47932">MRPSQSPHDNQILTAAQMREAEAELIRQGSSVDALMRTAGQGAAEWIWRICAGRKVTVLCGPGNNGGDGYVIAETIRARGGHVTVVAASEPQTDAARNARALYHGTVTGPAGAGEGDVFVDCLYGSGLTRPLSAEDFALLNRLAAAHHHRVAVDLPSGVQSDTGMVLNEVLPLYDLTIALGAWKYAHFLMPSTARMGTLRLVPIGVGPVESAAIAVSRPRLSAPDADAHKYRRGLLAVVGGVMPGAAVLAGLAAQGAGAGYVKLFAESKRNVPADLVVDQGPLIDVLTDDRNTAVLVGPGLGRDTAARERLAVALADAVPAVVDADALVLLGPRLLAERKGATVVTPHEGELLALERAFGCDGSGSKPERALALAAAGGMIVVAKGPDTVIAAPDGRLACAPRASSWLSTAGTGDVLAGCIASRLAAGADGFAAACEGVWLHGEAARRAPPAFTAGQLGQMVPAALAACL</sequence>
<comment type="function">
    <text evidence="18">Catalyzes the epimerization of the S- and R-forms of NAD(P)HX, a damaged form of NAD(P)H that is a result of enzymatic or heat-dependent hydration. This is a prerequisite for the S-specific NAD(P)H-hydrate dehydratase to allow the repair of both epimers of NAD(P)HX.</text>
</comment>
<evidence type="ECO:0000256" key="11">
    <source>
        <dbReference type="ARBA" id="ARBA00023235"/>
    </source>
</evidence>
<dbReference type="PANTHER" id="PTHR12592">
    <property type="entry name" value="ATP-DEPENDENT (S)-NAD(P)H-HYDRATE DEHYDRATASE FAMILY MEMBER"/>
    <property type="match status" value="1"/>
</dbReference>
<comment type="cofactor">
    <cofactor evidence="17">
        <name>Mg(2+)</name>
        <dbReference type="ChEBI" id="CHEBI:18420"/>
    </cofactor>
</comment>
<comment type="similarity">
    <text evidence="18">Belongs to the NnrE/AIBP family.</text>
</comment>
<keyword evidence="8 17" id="KW-0521">NADP</keyword>
<dbReference type="InterPro" id="IPR030677">
    <property type="entry name" value="Nnr"/>
</dbReference>
<evidence type="ECO:0000256" key="5">
    <source>
        <dbReference type="ARBA" id="ARBA00022723"/>
    </source>
</evidence>
<evidence type="ECO:0000256" key="10">
    <source>
        <dbReference type="ARBA" id="ARBA00023027"/>
    </source>
</evidence>
<dbReference type="InterPro" id="IPR029056">
    <property type="entry name" value="Ribokinase-like"/>
</dbReference>
<dbReference type="GO" id="GO:0046872">
    <property type="term" value="F:metal ion binding"/>
    <property type="evidence" value="ECO:0007669"/>
    <property type="project" value="UniProtKB-UniRule"/>
</dbReference>
<evidence type="ECO:0000256" key="7">
    <source>
        <dbReference type="ARBA" id="ARBA00022840"/>
    </source>
</evidence>
<dbReference type="GO" id="GO:0005524">
    <property type="term" value="F:ATP binding"/>
    <property type="evidence" value="ECO:0007669"/>
    <property type="project" value="UniProtKB-UniRule"/>
</dbReference>
<keyword evidence="13" id="KW-0511">Multifunctional enzyme</keyword>
<evidence type="ECO:0000256" key="9">
    <source>
        <dbReference type="ARBA" id="ARBA00022958"/>
    </source>
</evidence>
<keyword evidence="5 18" id="KW-0479">Metal-binding</keyword>
<feature type="binding site" evidence="17">
    <location>
        <begin position="385"/>
        <end position="389"/>
    </location>
    <ligand>
        <name>AMP</name>
        <dbReference type="ChEBI" id="CHEBI:456215"/>
    </ligand>
</feature>
<dbReference type="GO" id="GO:0046496">
    <property type="term" value="P:nicotinamide nucleotide metabolic process"/>
    <property type="evidence" value="ECO:0007669"/>
    <property type="project" value="UniProtKB-UniRule"/>
</dbReference>
<comment type="catalytic activity">
    <reaction evidence="16 17 19">
        <text>(6S)-NADPHX + ADP = AMP + phosphate + NADPH + H(+)</text>
        <dbReference type="Rhea" id="RHEA:32235"/>
        <dbReference type="ChEBI" id="CHEBI:15378"/>
        <dbReference type="ChEBI" id="CHEBI:43474"/>
        <dbReference type="ChEBI" id="CHEBI:57783"/>
        <dbReference type="ChEBI" id="CHEBI:64076"/>
        <dbReference type="ChEBI" id="CHEBI:456215"/>
        <dbReference type="ChEBI" id="CHEBI:456216"/>
        <dbReference type="EC" id="4.2.1.136"/>
    </reaction>
</comment>
<dbReference type="EC" id="5.1.99.6" evidence="19"/>
<dbReference type="Gene3D" id="3.40.50.10260">
    <property type="entry name" value="YjeF N-terminal domain"/>
    <property type="match status" value="1"/>
</dbReference>
<dbReference type="Gene3D" id="3.40.1190.20">
    <property type="match status" value="1"/>
</dbReference>
<feature type="binding site" evidence="17">
    <location>
        <position position="300"/>
    </location>
    <ligand>
        <name>(6S)-NADPHX</name>
        <dbReference type="ChEBI" id="CHEBI:64076"/>
    </ligand>
</feature>
<evidence type="ECO:0000313" key="23">
    <source>
        <dbReference type="Proteomes" id="UP000249082"/>
    </source>
</evidence>
<dbReference type="PIRSF" id="PIRSF017184">
    <property type="entry name" value="Nnr"/>
    <property type="match status" value="1"/>
</dbReference>
<keyword evidence="9 18" id="KW-0630">Potassium</keyword>
<dbReference type="InterPro" id="IPR000631">
    <property type="entry name" value="CARKD"/>
</dbReference>
<comment type="similarity">
    <text evidence="3 19">In the N-terminal section; belongs to the NnrE/AIBP family.</text>
</comment>
<evidence type="ECO:0000259" key="20">
    <source>
        <dbReference type="PROSITE" id="PS51383"/>
    </source>
</evidence>
<dbReference type="SUPFAM" id="SSF64153">
    <property type="entry name" value="YjeF N-terminal domain-like"/>
    <property type="match status" value="1"/>
</dbReference>
<dbReference type="InterPro" id="IPR017953">
    <property type="entry name" value="Carbohydrate_kinase_pred_CS"/>
</dbReference>
<dbReference type="InterPro" id="IPR036652">
    <property type="entry name" value="YjeF_N_dom_sf"/>
</dbReference>
<comment type="catalytic activity">
    <reaction evidence="1 18 19">
        <text>(6R)-NADHX = (6S)-NADHX</text>
        <dbReference type="Rhea" id="RHEA:32215"/>
        <dbReference type="ChEBI" id="CHEBI:64074"/>
        <dbReference type="ChEBI" id="CHEBI:64075"/>
        <dbReference type="EC" id="5.1.99.6"/>
    </reaction>
</comment>
<gene>
    <name evidence="17" type="primary">nnrD</name>
    <name evidence="18" type="synonym">nnrE</name>
    <name evidence="22" type="ORF">DI555_06210</name>
</gene>
<feature type="binding site" evidence="18">
    <location>
        <position position="121"/>
    </location>
    <ligand>
        <name>K(+)</name>
        <dbReference type="ChEBI" id="CHEBI:29103"/>
    </ligand>
</feature>
<comment type="caution">
    <text evidence="22">The sequence shown here is derived from an EMBL/GenBank/DDBJ whole genome shotgun (WGS) entry which is preliminary data.</text>
</comment>
<dbReference type="HAMAP" id="MF_01965">
    <property type="entry name" value="NADHX_dehydratase"/>
    <property type="match status" value="1"/>
</dbReference>
<evidence type="ECO:0000256" key="13">
    <source>
        <dbReference type="ARBA" id="ARBA00023268"/>
    </source>
</evidence>
<feature type="binding site" evidence="17">
    <location>
        <position position="414"/>
    </location>
    <ligand>
        <name>AMP</name>
        <dbReference type="ChEBI" id="CHEBI:456215"/>
    </ligand>
</feature>
<evidence type="ECO:0000313" key="22">
    <source>
        <dbReference type="EMBL" id="PZQ56212.1"/>
    </source>
</evidence>
<dbReference type="PROSITE" id="PS51385">
    <property type="entry name" value="YJEF_N"/>
    <property type="match status" value="1"/>
</dbReference>
<comment type="similarity">
    <text evidence="4 19">In the C-terminal section; belongs to the NnrD/CARKD family.</text>
</comment>
<dbReference type="InterPro" id="IPR004443">
    <property type="entry name" value="YjeF_N_dom"/>
</dbReference>
<dbReference type="PROSITE" id="PS01050">
    <property type="entry name" value="YJEF_C_2"/>
    <property type="match status" value="1"/>
</dbReference>
<organism evidence="22 23">
    <name type="scientific">Novosphingobium pentaromativorans</name>
    <dbReference type="NCBI Taxonomy" id="205844"/>
    <lineage>
        <taxon>Bacteria</taxon>
        <taxon>Pseudomonadati</taxon>
        <taxon>Pseudomonadota</taxon>
        <taxon>Alphaproteobacteria</taxon>
        <taxon>Sphingomonadales</taxon>
        <taxon>Sphingomonadaceae</taxon>
        <taxon>Novosphingobium</taxon>
    </lineage>
</organism>
<feature type="binding site" evidence="18">
    <location>
        <position position="154"/>
    </location>
    <ligand>
        <name>(6S)-NADPHX</name>
        <dbReference type="ChEBI" id="CHEBI:64076"/>
    </ligand>
</feature>
<feature type="binding site" evidence="17">
    <location>
        <position position="246"/>
    </location>
    <ligand>
        <name>(6S)-NADPHX</name>
        <dbReference type="ChEBI" id="CHEBI:64076"/>
    </ligand>
</feature>
<dbReference type="GO" id="GO:0110051">
    <property type="term" value="P:metabolite repair"/>
    <property type="evidence" value="ECO:0007669"/>
    <property type="project" value="TreeGrafter"/>
</dbReference>
<dbReference type="SUPFAM" id="SSF53613">
    <property type="entry name" value="Ribokinase-like"/>
    <property type="match status" value="1"/>
</dbReference>
<comment type="cofactor">
    <cofactor evidence="18 19">
        <name>K(+)</name>
        <dbReference type="ChEBI" id="CHEBI:29103"/>
    </cofactor>
    <text evidence="18 19">Binds 1 potassium ion per subunit.</text>
</comment>
<evidence type="ECO:0000256" key="15">
    <source>
        <dbReference type="ARBA" id="ARBA00048238"/>
    </source>
</evidence>
<feature type="binding site" evidence="17">
    <location>
        <position position="348"/>
    </location>
    <ligand>
        <name>(6S)-NADPHX</name>
        <dbReference type="ChEBI" id="CHEBI:64076"/>
    </ligand>
</feature>
<keyword evidence="6 17" id="KW-0547">Nucleotide-binding</keyword>
<feature type="binding site" evidence="18">
    <location>
        <position position="157"/>
    </location>
    <ligand>
        <name>K(+)</name>
        <dbReference type="ChEBI" id="CHEBI:29103"/>
    </ligand>
</feature>
<dbReference type="AlphaFoldDB" id="A0A2W5NRN9"/>
<dbReference type="Pfam" id="PF01256">
    <property type="entry name" value="Carb_kinase"/>
    <property type="match status" value="1"/>
</dbReference>
<evidence type="ECO:0000256" key="6">
    <source>
        <dbReference type="ARBA" id="ARBA00022741"/>
    </source>
</evidence>
<reference evidence="22 23" key="1">
    <citation type="submission" date="2017-08" db="EMBL/GenBank/DDBJ databases">
        <title>Infants hospitalized years apart are colonized by the same room-sourced microbial strains.</title>
        <authorList>
            <person name="Brooks B."/>
            <person name="Olm M.R."/>
            <person name="Firek B.A."/>
            <person name="Baker R."/>
            <person name="Thomas B.C."/>
            <person name="Morowitz M.J."/>
            <person name="Banfield J.F."/>
        </authorList>
    </citation>
    <scope>NUCLEOTIDE SEQUENCE [LARGE SCALE GENOMIC DNA]</scope>
    <source>
        <strain evidence="22">S2_005_002_R2_33</strain>
    </source>
</reference>
<keyword evidence="10 17" id="KW-0520">NAD</keyword>
<comment type="similarity">
    <text evidence="17">Belongs to the NnrD/CARKD family.</text>
</comment>
<dbReference type="PROSITE" id="PS01049">
    <property type="entry name" value="YJEF_C_1"/>
    <property type="match status" value="1"/>
</dbReference>
<keyword evidence="11 18" id="KW-0413">Isomerase</keyword>
<evidence type="ECO:0000256" key="8">
    <source>
        <dbReference type="ARBA" id="ARBA00022857"/>
    </source>
</evidence>
<dbReference type="PROSITE" id="PS51383">
    <property type="entry name" value="YJEF_C_3"/>
    <property type="match status" value="1"/>
</dbReference>
<feature type="binding site" evidence="17">
    <location>
        <position position="415"/>
    </location>
    <ligand>
        <name>(6S)-NADPHX</name>
        <dbReference type="ChEBI" id="CHEBI:64076"/>
    </ligand>
</feature>
<evidence type="ECO:0000259" key="21">
    <source>
        <dbReference type="PROSITE" id="PS51385"/>
    </source>
</evidence>
<dbReference type="CDD" id="cd01171">
    <property type="entry name" value="YXKO-related"/>
    <property type="match status" value="1"/>
</dbReference>
<protein>
    <recommendedName>
        <fullName evidence="19">Bifunctional NAD(P)H-hydrate repair enzyme</fullName>
    </recommendedName>
    <alternativeName>
        <fullName evidence="19">Nicotinamide nucleotide repair protein</fullName>
    </alternativeName>
    <domain>
        <recommendedName>
            <fullName evidence="19">ADP-dependent (S)-NAD(P)H-hydrate dehydratase</fullName>
            <ecNumber evidence="19">4.2.1.136</ecNumber>
        </recommendedName>
        <alternativeName>
            <fullName evidence="19">ADP-dependent NAD(P)HX dehydratase</fullName>
        </alternativeName>
    </domain>
    <domain>
        <recommendedName>
            <fullName evidence="19">NAD(P)H-hydrate epimerase</fullName>
            <ecNumber evidence="19">5.1.99.6</ecNumber>
        </recommendedName>
    </domain>
</protein>
<dbReference type="Proteomes" id="UP000249082">
    <property type="component" value="Unassembled WGS sequence"/>
</dbReference>
<comment type="function">
    <text evidence="17">Catalyzes the dehydration of the S-form of NAD(P)HX at the expense of ADP, which is converted to AMP. Together with NAD(P)HX epimerase, which catalyzes the epimerization of the S- and R-forms, the enzyme allows the repair of both epimers of NAD(P)HX, a damaged form of NAD(P)H that is a result of enzymatic or heat-dependent hydration.</text>
</comment>
<feature type="binding site" evidence="18">
    <location>
        <position position="65"/>
    </location>
    <ligand>
        <name>K(+)</name>
        <dbReference type="ChEBI" id="CHEBI:29103"/>
    </ligand>
</feature>
<evidence type="ECO:0000256" key="3">
    <source>
        <dbReference type="ARBA" id="ARBA00006001"/>
    </source>
</evidence>
<proteinExistence type="inferred from homology"/>
<feature type="binding site" evidence="18">
    <location>
        <begin position="64"/>
        <end position="68"/>
    </location>
    <ligand>
        <name>(6S)-NADPHX</name>
        <dbReference type="ChEBI" id="CHEBI:64076"/>
    </ligand>
</feature>
<comment type="catalytic activity">
    <reaction evidence="15 17 19">
        <text>(6S)-NADHX + ADP = AMP + phosphate + NADH + H(+)</text>
        <dbReference type="Rhea" id="RHEA:32223"/>
        <dbReference type="ChEBI" id="CHEBI:15378"/>
        <dbReference type="ChEBI" id="CHEBI:43474"/>
        <dbReference type="ChEBI" id="CHEBI:57945"/>
        <dbReference type="ChEBI" id="CHEBI:64074"/>
        <dbReference type="ChEBI" id="CHEBI:456215"/>
        <dbReference type="ChEBI" id="CHEBI:456216"/>
        <dbReference type="EC" id="4.2.1.136"/>
    </reaction>
</comment>
<feature type="binding site" evidence="18">
    <location>
        <begin position="125"/>
        <end position="131"/>
    </location>
    <ligand>
        <name>(6S)-NADPHX</name>
        <dbReference type="ChEBI" id="CHEBI:64076"/>
    </ligand>
</feature>
<comment type="function">
    <text evidence="14 19">Bifunctional enzyme that catalyzes the epimerization of the S- and R-forms of NAD(P)HX and the dehydration of the S-form of NAD(P)HX at the expense of ADP, which is converted to AMP. This allows the repair of both epimers of NAD(P)HX, a damaged form of NAD(P)H that is a result of enzymatic or heat-dependent hydration.</text>
</comment>
<accession>A0A2W5NRN9</accession>
<dbReference type="EMBL" id="QFPX01000004">
    <property type="protein sequence ID" value="PZQ56212.1"/>
    <property type="molecule type" value="Genomic_DNA"/>
</dbReference>
<dbReference type="GO" id="GO:0052855">
    <property type="term" value="F:ADP-dependent NAD(P)H-hydrate dehydratase activity"/>
    <property type="evidence" value="ECO:0007669"/>
    <property type="project" value="UniProtKB-UniRule"/>
</dbReference>
<evidence type="ECO:0000256" key="18">
    <source>
        <dbReference type="HAMAP-Rule" id="MF_01966"/>
    </source>
</evidence>
<dbReference type="PANTHER" id="PTHR12592:SF0">
    <property type="entry name" value="ATP-DEPENDENT (S)-NAD(P)H-HYDRATE DEHYDRATASE"/>
    <property type="match status" value="1"/>
</dbReference>
<comment type="catalytic activity">
    <reaction evidence="2 18 19">
        <text>(6R)-NADPHX = (6S)-NADPHX</text>
        <dbReference type="Rhea" id="RHEA:32227"/>
        <dbReference type="ChEBI" id="CHEBI:64076"/>
        <dbReference type="ChEBI" id="CHEBI:64077"/>
        <dbReference type="EC" id="5.1.99.6"/>
    </reaction>
</comment>
<keyword evidence="12 17" id="KW-0456">Lyase</keyword>
<dbReference type="Pfam" id="PF03853">
    <property type="entry name" value="YjeF_N"/>
    <property type="match status" value="1"/>
</dbReference>
<keyword evidence="7 17" id="KW-0067">ATP-binding</keyword>
<dbReference type="EC" id="4.2.1.136" evidence="19"/>
<dbReference type="HAMAP" id="MF_01966">
    <property type="entry name" value="NADHX_epimerase"/>
    <property type="match status" value="1"/>
</dbReference>
<comment type="subunit">
    <text evidence="17">Homotetramer.</text>
</comment>
<evidence type="ECO:0000256" key="14">
    <source>
        <dbReference type="ARBA" id="ARBA00025153"/>
    </source>
</evidence>
<evidence type="ECO:0000256" key="16">
    <source>
        <dbReference type="ARBA" id="ARBA00049209"/>
    </source>
</evidence>
<evidence type="ECO:0000256" key="2">
    <source>
        <dbReference type="ARBA" id="ARBA00000909"/>
    </source>
</evidence>
<feature type="domain" description="YjeF C-terminal" evidence="20">
    <location>
        <begin position="213"/>
        <end position="469"/>
    </location>
</feature>
<evidence type="ECO:0000256" key="4">
    <source>
        <dbReference type="ARBA" id="ARBA00009524"/>
    </source>
</evidence>
<comment type="caution">
    <text evidence="18">Lacks conserved residue(s) required for the propagation of feature annotation.</text>
</comment>
<evidence type="ECO:0000256" key="19">
    <source>
        <dbReference type="PIRNR" id="PIRNR017184"/>
    </source>
</evidence>
<evidence type="ECO:0000256" key="17">
    <source>
        <dbReference type="HAMAP-Rule" id="MF_01965"/>
    </source>
</evidence>
<evidence type="ECO:0000256" key="1">
    <source>
        <dbReference type="ARBA" id="ARBA00000013"/>
    </source>
</evidence>
<evidence type="ECO:0000256" key="12">
    <source>
        <dbReference type="ARBA" id="ARBA00023239"/>
    </source>
</evidence>